<evidence type="ECO:0000256" key="1">
    <source>
        <dbReference type="ARBA" id="ARBA00004571"/>
    </source>
</evidence>
<dbReference type="GO" id="GO:0009279">
    <property type="term" value="C:cell outer membrane"/>
    <property type="evidence" value="ECO:0007669"/>
    <property type="project" value="UniProtKB-SubCell"/>
</dbReference>
<evidence type="ECO:0000256" key="3">
    <source>
        <dbReference type="ARBA" id="ARBA00022452"/>
    </source>
</evidence>
<evidence type="ECO:0000256" key="2">
    <source>
        <dbReference type="ARBA" id="ARBA00008163"/>
    </source>
</evidence>
<protein>
    <recommendedName>
        <fullName evidence="11">Long-chain fatty acid transport protein</fullName>
    </recommendedName>
</protein>
<comment type="similarity">
    <text evidence="2">Belongs to the OmpP1/FadL family.</text>
</comment>
<dbReference type="InterPro" id="IPR005017">
    <property type="entry name" value="OMPP1/FadL/TodX"/>
</dbReference>
<comment type="subcellular location">
    <subcellularLocation>
        <location evidence="1">Cell outer membrane</location>
        <topology evidence="1">Multi-pass membrane protein</topology>
    </subcellularLocation>
</comment>
<evidence type="ECO:0000256" key="8">
    <source>
        <dbReference type="SAM" id="SignalP"/>
    </source>
</evidence>
<dbReference type="GO" id="GO:0015483">
    <property type="term" value="F:long-chain fatty acid transporting porin activity"/>
    <property type="evidence" value="ECO:0007669"/>
    <property type="project" value="TreeGrafter"/>
</dbReference>
<reference evidence="10" key="1">
    <citation type="submission" date="2018-07" db="EMBL/GenBank/DDBJ databases">
        <authorList>
            <person name="Peiro R."/>
            <person name="Begona"/>
            <person name="Cbmso G."/>
            <person name="Lopez M."/>
            <person name="Gonzalez S."/>
        </authorList>
    </citation>
    <scope>NUCLEOTIDE SEQUENCE [LARGE SCALE GENOMIC DNA]</scope>
</reference>
<keyword evidence="7" id="KW-0998">Cell outer membrane</keyword>
<dbReference type="Gene3D" id="2.40.160.60">
    <property type="entry name" value="Outer membrane protein transport protein (OMPP1/FadL/TodX)"/>
    <property type="match status" value="1"/>
</dbReference>
<name>A0A376AIH6_9HYPH</name>
<evidence type="ECO:0000256" key="7">
    <source>
        <dbReference type="ARBA" id="ARBA00023237"/>
    </source>
</evidence>
<evidence type="ECO:0000256" key="4">
    <source>
        <dbReference type="ARBA" id="ARBA00022692"/>
    </source>
</evidence>
<dbReference type="OrthoDB" id="6679728at2"/>
<keyword evidence="10" id="KW-1185">Reference proteome</keyword>
<organism evidence="9 10">
    <name type="scientific">Ciceribacter selenitireducens ATCC BAA-1503</name>
    <dbReference type="NCBI Taxonomy" id="1336235"/>
    <lineage>
        <taxon>Bacteria</taxon>
        <taxon>Pseudomonadati</taxon>
        <taxon>Pseudomonadota</taxon>
        <taxon>Alphaproteobacteria</taxon>
        <taxon>Hyphomicrobiales</taxon>
        <taxon>Rhizobiaceae</taxon>
        <taxon>Ciceribacter</taxon>
    </lineage>
</organism>
<dbReference type="AlphaFoldDB" id="A0A376AIH6"/>
<dbReference type="PANTHER" id="PTHR35093">
    <property type="entry name" value="OUTER MEMBRANE PROTEIN NMB0088-RELATED"/>
    <property type="match status" value="1"/>
</dbReference>
<dbReference type="Proteomes" id="UP000254764">
    <property type="component" value="Unassembled WGS sequence"/>
</dbReference>
<evidence type="ECO:0000256" key="6">
    <source>
        <dbReference type="ARBA" id="ARBA00023136"/>
    </source>
</evidence>
<feature type="chain" id="PRO_5016847004" description="Long-chain fatty acid transport protein" evidence="8">
    <location>
        <begin position="24"/>
        <end position="389"/>
    </location>
</feature>
<evidence type="ECO:0000313" key="10">
    <source>
        <dbReference type="Proteomes" id="UP000254764"/>
    </source>
</evidence>
<evidence type="ECO:0000313" key="9">
    <source>
        <dbReference type="EMBL" id="SSC67631.1"/>
    </source>
</evidence>
<evidence type="ECO:0000256" key="5">
    <source>
        <dbReference type="ARBA" id="ARBA00022729"/>
    </source>
</evidence>
<proteinExistence type="inferred from homology"/>
<accession>A0A376AIH6</accession>
<dbReference type="SUPFAM" id="SSF56935">
    <property type="entry name" value="Porins"/>
    <property type="match status" value="1"/>
</dbReference>
<keyword evidence="6" id="KW-0472">Membrane</keyword>
<dbReference type="EMBL" id="UEYP01000004">
    <property type="protein sequence ID" value="SSC67631.1"/>
    <property type="molecule type" value="Genomic_DNA"/>
</dbReference>
<keyword evidence="4" id="KW-0812">Transmembrane</keyword>
<feature type="signal peptide" evidence="8">
    <location>
        <begin position="1"/>
        <end position="23"/>
    </location>
</feature>
<dbReference type="RefSeq" id="WP_115670189.1">
    <property type="nucleotide sequence ID" value="NZ_UEYP01000004.1"/>
</dbReference>
<gene>
    <name evidence="9" type="ORF">RHIZ70_3339</name>
</gene>
<keyword evidence="5 8" id="KW-0732">Signal</keyword>
<evidence type="ECO:0008006" key="11">
    <source>
        <dbReference type="Google" id="ProtNLM"/>
    </source>
</evidence>
<dbReference type="STRING" id="1336235.GCA_000518785_00935"/>
<dbReference type="PANTHER" id="PTHR35093:SF8">
    <property type="entry name" value="OUTER MEMBRANE PROTEIN NMB0088-RELATED"/>
    <property type="match status" value="1"/>
</dbReference>
<sequence>MYLKKTTILCLLGVSALATSAHAGGWNRGEADTDILFEQGDYIARSGVTFVSPRRDYDKIRIGGVMVDGTDEDFSQNYWIPSLAAKIKLTDNVACALTYTQPFGADADYGPQAQMASLMAGGTGASHKDFVTNEYGATCDVNMEAGKGRVHVLGGVFMQDFEYTANSYAGDLHLEDNAAFGYRLGVAYDIPEYALRAQLMYRSKVEHDASDNGSFDWGAGAVNPLWGVQDAFGSGTLPQSIKLSLQSGVAPGWLVYGSVKWTDWSVMQSLDYSLGTPAPGVYVPREDVYNWQDGWTIQAGVGHAFNEKISGTVNVTWDKGVDTGADIYTDTWTIGTGVSVKAGPGELRFGGAVSYLTEGSQSVADDATYDATADADWAYAVSANYKIVF</sequence>
<dbReference type="Pfam" id="PF03349">
    <property type="entry name" value="Toluene_X"/>
    <property type="match status" value="1"/>
</dbReference>
<keyword evidence="3" id="KW-1134">Transmembrane beta strand</keyword>